<dbReference type="AlphaFoldDB" id="A0A2X0X004"/>
<evidence type="ECO:0000313" key="8">
    <source>
        <dbReference type="EMBL" id="SPT69283.1"/>
    </source>
</evidence>
<comment type="similarity">
    <text evidence="1 6 7">Belongs to the universal ribosomal protein uL23 family.</text>
</comment>
<dbReference type="HAMAP" id="MF_01369_B">
    <property type="entry name" value="Ribosomal_uL23_B"/>
    <property type="match status" value="1"/>
</dbReference>
<dbReference type="Pfam" id="PF00276">
    <property type="entry name" value="Ribosomal_L23"/>
    <property type="match status" value="1"/>
</dbReference>
<dbReference type="GO" id="GO:0006412">
    <property type="term" value="P:translation"/>
    <property type="evidence" value="ECO:0007669"/>
    <property type="project" value="UniProtKB-UniRule"/>
</dbReference>
<evidence type="ECO:0000256" key="2">
    <source>
        <dbReference type="ARBA" id="ARBA00022730"/>
    </source>
</evidence>
<dbReference type="GO" id="GO:0005840">
    <property type="term" value="C:ribosome"/>
    <property type="evidence" value="ECO:0007669"/>
    <property type="project" value="UniProtKB-KW"/>
</dbReference>
<evidence type="ECO:0000256" key="5">
    <source>
        <dbReference type="ARBA" id="ARBA00023274"/>
    </source>
</evidence>
<dbReference type="InterPro" id="IPR013025">
    <property type="entry name" value="Ribosomal_uL23-like"/>
</dbReference>
<dbReference type="InterPro" id="IPR012678">
    <property type="entry name" value="Ribosomal_uL23/eL15/eS24_sf"/>
</dbReference>
<dbReference type="PROSITE" id="PS00050">
    <property type="entry name" value="RIBOSOMAL_L23"/>
    <property type="match status" value="1"/>
</dbReference>
<evidence type="ECO:0000256" key="3">
    <source>
        <dbReference type="ARBA" id="ARBA00022884"/>
    </source>
</evidence>
<reference evidence="8 9" key="1">
    <citation type="submission" date="2018-06" db="EMBL/GenBank/DDBJ databases">
        <authorList>
            <consortium name="Pathogen Informatics"/>
            <person name="Doyle S."/>
        </authorList>
    </citation>
    <scope>NUCLEOTIDE SEQUENCE [LARGE SCALE GENOMIC DNA]</scope>
    <source>
        <strain evidence="8 9">NCTC13093</strain>
    </source>
</reference>
<evidence type="ECO:0000256" key="6">
    <source>
        <dbReference type="HAMAP-Rule" id="MF_01369"/>
    </source>
</evidence>
<dbReference type="FunFam" id="3.30.70.330:FF:000001">
    <property type="entry name" value="50S ribosomal protein L23"/>
    <property type="match status" value="1"/>
</dbReference>
<dbReference type="Proteomes" id="UP000250086">
    <property type="component" value="Unassembled WGS sequence"/>
</dbReference>
<evidence type="ECO:0000256" key="4">
    <source>
        <dbReference type="ARBA" id="ARBA00022980"/>
    </source>
</evidence>
<gene>
    <name evidence="6 8" type="primary">rplW</name>
    <name evidence="8" type="ORF">NCTC13093_00649</name>
</gene>
<keyword evidence="5 6" id="KW-0687">Ribonucleoprotein</keyword>
<keyword evidence="9" id="KW-1185">Reference proteome</keyword>
<dbReference type="GO" id="GO:1990904">
    <property type="term" value="C:ribonucleoprotein complex"/>
    <property type="evidence" value="ECO:0007669"/>
    <property type="project" value="UniProtKB-KW"/>
</dbReference>
<dbReference type="NCBIfam" id="NF004363">
    <property type="entry name" value="PRK05738.2-4"/>
    <property type="match status" value="1"/>
</dbReference>
<evidence type="ECO:0000313" key="9">
    <source>
        <dbReference type="Proteomes" id="UP000250086"/>
    </source>
</evidence>
<dbReference type="PANTHER" id="PTHR11620">
    <property type="entry name" value="60S RIBOSOMAL PROTEIN L23A"/>
    <property type="match status" value="1"/>
</dbReference>
<dbReference type="OrthoDB" id="9793353at2"/>
<comment type="subunit">
    <text evidence="6">Part of the 50S ribosomal subunit. Contacts protein L29, and trigger factor when it is bound to the ribosome.</text>
</comment>
<dbReference type="RefSeq" id="WP_113743465.1">
    <property type="nucleotide sequence ID" value="NZ_UAPU01000007.1"/>
</dbReference>
<protein>
    <recommendedName>
        <fullName evidence="6">Large ribosomal subunit protein uL23</fullName>
    </recommendedName>
</protein>
<sequence length="104" mass="11581">MMQEARLMNILRAPVVSEKSTLVRENTNTIVFKVLPNATKKEIKVAVETILGVKVDAVRTLNVQGKARRTNRGIGRRSNWKKAYVTLAAGQNLDDMATAEKETN</sequence>
<keyword evidence="2 6" id="KW-0699">rRNA-binding</keyword>
<proteinExistence type="inferred from homology"/>
<dbReference type="GO" id="GO:0019843">
    <property type="term" value="F:rRNA binding"/>
    <property type="evidence" value="ECO:0007669"/>
    <property type="project" value="UniProtKB-UniRule"/>
</dbReference>
<organism evidence="8 9">
    <name type="scientific">Anaerobiospirillum thomasii</name>
    <dbReference type="NCBI Taxonomy" id="179995"/>
    <lineage>
        <taxon>Bacteria</taxon>
        <taxon>Pseudomonadati</taxon>
        <taxon>Pseudomonadota</taxon>
        <taxon>Gammaproteobacteria</taxon>
        <taxon>Aeromonadales</taxon>
        <taxon>Succinivibrionaceae</taxon>
        <taxon>Anaerobiospirillum</taxon>
    </lineage>
</organism>
<dbReference type="GO" id="GO:0003735">
    <property type="term" value="F:structural constituent of ribosome"/>
    <property type="evidence" value="ECO:0007669"/>
    <property type="project" value="InterPro"/>
</dbReference>
<dbReference type="Gene3D" id="3.30.70.330">
    <property type="match status" value="1"/>
</dbReference>
<dbReference type="InterPro" id="IPR001014">
    <property type="entry name" value="Ribosomal_uL23_CS"/>
</dbReference>
<comment type="function">
    <text evidence="6">One of the early assembly proteins it binds 23S rRNA. One of the proteins that surrounds the polypeptide exit tunnel on the outside of the ribosome. Forms the main docking site for trigger factor binding to the ribosome.</text>
</comment>
<dbReference type="EMBL" id="UAPV01000001">
    <property type="protein sequence ID" value="SPT69283.1"/>
    <property type="molecule type" value="Genomic_DNA"/>
</dbReference>
<name>A0A2X0X004_9GAMM</name>
<keyword evidence="4 6" id="KW-0689">Ribosomal protein</keyword>
<evidence type="ECO:0000256" key="1">
    <source>
        <dbReference type="ARBA" id="ARBA00006700"/>
    </source>
</evidence>
<dbReference type="SUPFAM" id="SSF54189">
    <property type="entry name" value="Ribosomal proteins S24e, L23 and L15e"/>
    <property type="match status" value="1"/>
</dbReference>
<keyword evidence="3 6" id="KW-0694">RNA-binding</keyword>
<dbReference type="InterPro" id="IPR012677">
    <property type="entry name" value="Nucleotide-bd_a/b_plait_sf"/>
</dbReference>
<dbReference type="NCBIfam" id="NF004359">
    <property type="entry name" value="PRK05738.1-3"/>
    <property type="match status" value="1"/>
</dbReference>
<accession>A0A2X0X004</accession>
<evidence type="ECO:0000256" key="7">
    <source>
        <dbReference type="RuleBase" id="RU003934"/>
    </source>
</evidence>